<accession>C5IAX4</accession>
<dbReference type="EMBL" id="FJ830640">
    <property type="protein sequence ID" value="ACR84056.1"/>
    <property type="molecule type" value="mRNA"/>
</dbReference>
<reference evidence="1" key="1">
    <citation type="submission" date="2009-03" db="EMBL/GenBank/DDBJ databases">
        <title>Identification and characterization of a novel antimicrobial peptide from Rana catesbeiana.</title>
        <authorList>
            <person name="Zhao R."/>
            <person name="Han W."/>
            <person name="Han J."/>
            <person name="Lei L."/>
            <person name="Feng X."/>
            <person name="Sun C."/>
            <person name="Jiang L."/>
        </authorList>
    </citation>
    <scope>NUCLEOTIDE SEQUENCE</scope>
    <source>
        <strain evidence="1">For</strain>
    </source>
</reference>
<name>C5IAX4_AQUCT</name>
<protein>
    <submittedName>
        <fullName evidence="1">Catesbeianin-1 antimicrobial peptide</fullName>
    </submittedName>
</protein>
<organism evidence="1">
    <name type="scientific">Aquarana catesbeiana</name>
    <name type="common">American bullfrog</name>
    <name type="synonym">Rana catesbeiana</name>
    <dbReference type="NCBI Taxonomy" id="8400"/>
    <lineage>
        <taxon>Eukaryota</taxon>
        <taxon>Metazoa</taxon>
        <taxon>Chordata</taxon>
        <taxon>Craniata</taxon>
        <taxon>Vertebrata</taxon>
        <taxon>Euteleostomi</taxon>
        <taxon>Amphibia</taxon>
        <taxon>Batrachia</taxon>
        <taxon>Anura</taxon>
        <taxon>Neobatrachia</taxon>
        <taxon>Ranoidea</taxon>
        <taxon>Ranidae</taxon>
        <taxon>Aquarana</taxon>
    </lineage>
</organism>
<sequence>MFTMKKSEKERRERGKRMMRVMRRKTKVIWEKKDFIGLYSID</sequence>
<proteinExistence type="evidence at transcript level"/>
<evidence type="ECO:0000313" key="1">
    <source>
        <dbReference type="EMBL" id="ACR84056.1"/>
    </source>
</evidence>
<dbReference type="AlphaFoldDB" id="C5IAX4"/>